<keyword evidence="4" id="KW-1185">Reference proteome</keyword>
<dbReference type="Proteomes" id="UP000799778">
    <property type="component" value="Unassembled WGS sequence"/>
</dbReference>
<feature type="compositionally biased region" description="Basic and acidic residues" evidence="1">
    <location>
        <begin position="309"/>
        <end position="322"/>
    </location>
</feature>
<proteinExistence type="predicted"/>
<evidence type="ECO:0000256" key="1">
    <source>
        <dbReference type="SAM" id="MobiDB-lite"/>
    </source>
</evidence>
<dbReference type="PANTHER" id="PTHR39596">
    <property type="match status" value="1"/>
</dbReference>
<organism evidence="3 4">
    <name type="scientific">Aaosphaeria arxii CBS 175.79</name>
    <dbReference type="NCBI Taxonomy" id="1450172"/>
    <lineage>
        <taxon>Eukaryota</taxon>
        <taxon>Fungi</taxon>
        <taxon>Dikarya</taxon>
        <taxon>Ascomycota</taxon>
        <taxon>Pezizomycotina</taxon>
        <taxon>Dothideomycetes</taxon>
        <taxon>Pleosporomycetidae</taxon>
        <taxon>Pleosporales</taxon>
        <taxon>Pleosporales incertae sedis</taxon>
        <taxon>Aaosphaeria</taxon>
    </lineage>
</organism>
<dbReference type="PANTHER" id="PTHR39596:SF2">
    <property type="entry name" value="HET DOMAIN PROTEIN (AFU_ORTHOLOGUE AFUA_1G17550)-RELATED"/>
    <property type="match status" value="1"/>
</dbReference>
<reference evidence="3" key="1">
    <citation type="journal article" date="2020" name="Stud. Mycol.">
        <title>101 Dothideomycetes genomes: a test case for predicting lifestyles and emergence of pathogens.</title>
        <authorList>
            <person name="Haridas S."/>
            <person name="Albert R."/>
            <person name="Binder M."/>
            <person name="Bloem J."/>
            <person name="Labutti K."/>
            <person name="Salamov A."/>
            <person name="Andreopoulos B."/>
            <person name="Baker S."/>
            <person name="Barry K."/>
            <person name="Bills G."/>
            <person name="Bluhm B."/>
            <person name="Cannon C."/>
            <person name="Castanera R."/>
            <person name="Culley D."/>
            <person name="Daum C."/>
            <person name="Ezra D."/>
            <person name="Gonzalez J."/>
            <person name="Henrissat B."/>
            <person name="Kuo A."/>
            <person name="Liang C."/>
            <person name="Lipzen A."/>
            <person name="Lutzoni F."/>
            <person name="Magnuson J."/>
            <person name="Mondo S."/>
            <person name="Nolan M."/>
            <person name="Ohm R."/>
            <person name="Pangilinan J."/>
            <person name="Park H.-J."/>
            <person name="Ramirez L."/>
            <person name="Alfaro M."/>
            <person name="Sun H."/>
            <person name="Tritt A."/>
            <person name="Yoshinaga Y."/>
            <person name="Zwiers L.-H."/>
            <person name="Turgeon B."/>
            <person name="Goodwin S."/>
            <person name="Spatafora J."/>
            <person name="Crous P."/>
            <person name="Grigoriev I."/>
        </authorList>
    </citation>
    <scope>NUCLEOTIDE SEQUENCE</scope>
    <source>
        <strain evidence="3">CBS 175.79</strain>
    </source>
</reference>
<accession>A0A6A5XDZ3</accession>
<dbReference type="InterPro" id="IPR010730">
    <property type="entry name" value="HET"/>
</dbReference>
<evidence type="ECO:0000313" key="3">
    <source>
        <dbReference type="EMBL" id="KAF2011119.1"/>
    </source>
</evidence>
<dbReference type="EMBL" id="ML978075">
    <property type="protein sequence ID" value="KAF2011119.1"/>
    <property type="molecule type" value="Genomic_DNA"/>
</dbReference>
<name>A0A6A5XDZ3_9PLEO</name>
<dbReference type="GeneID" id="54290128"/>
<dbReference type="Pfam" id="PF06985">
    <property type="entry name" value="HET"/>
    <property type="match status" value="1"/>
</dbReference>
<evidence type="ECO:0000313" key="4">
    <source>
        <dbReference type="Proteomes" id="UP000799778"/>
    </source>
</evidence>
<evidence type="ECO:0000259" key="2">
    <source>
        <dbReference type="Pfam" id="PF06985"/>
    </source>
</evidence>
<protein>
    <recommendedName>
        <fullName evidence="2">Heterokaryon incompatibility domain-containing protein</fullName>
    </recommendedName>
</protein>
<dbReference type="RefSeq" id="XP_033379458.1">
    <property type="nucleotide sequence ID" value="XM_033532731.1"/>
</dbReference>
<feature type="domain" description="Heterokaryon incompatibility" evidence="2">
    <location>
        <begin position="116"/>
        <end position="255"/>
    </location>
</feature>
<dbReference type="AlphaFoldDB" id="A0A6A5XDZ3"/>
<feature type="region of interest" description="Disordered" evidence="1">
    <location>
        <begin position="297"/>
        <end position="322"/>
    </location>
</feature>
<dbReference type="OrthoDB" id="2426273at2759"/>
<sequence length="610" mass="69216">MVIPMDRIIIKAARAERRQKKRAESKLKHRECCFHASGHLDISADRPETQPSSSEELERYKKQMTSKGWCQHQVEHLSRTYDVNTFSYLASLERSPKRLADHNRCSNYSASMKSKYIAISHVWADGLGNPSENGLPLCQVKRLRANLLKLQRLLVGDDANVLFWMDTLCIPVGPDEYSLRLVQIDKMASIYKRAMTSLVLDAELMATVSDDNFPSAEPHDVDTRMCRNISRELSLEARARLTCSVWMCRSWTLQEGELPATIAVQFLDNSVVLGRTSNLNGTYCERFTDGLSSNLQIPGGGLETNSPDPDLRSTHEQSDSTRGSHCECVDIVLQRTLFETFFREYSELATVWNELSGRSTTMSNDLPIIITNILDLDNRNLLTYHDTADMFQAILLSLKRLPMSLFFNTGPRKSGNHQNRWVPIKIGADTLALENQLVVRRNHLLYRHRAEDTCSNLSVFTINKILSLKSTVYLHSASENVFYTAELPGDSADPLDTEGYTSTCVIIENVISPSDPDVRKGACFYARPKRKIDYRRGLRGRRLFCSRGYVETPGLELTFLYPIRLRKSGIDTLQTVNQERILLLNSIDECDIKINYGISSFLVNLFGSDN</sequence>
<gene>
    <name evidence="3" type="ORF">BU24DRAFT_472277</name>
</gene>